<keyword evidence="2 4" id="KW-0689">Ribosomal protein</keyword>
<comment type="caution">
    <text evidence="4">The sequence shown here is derived from an EMBL/GenBank/DDBJ whole genome shotgun (WGS) entry which is preliminary data.</text>
</comment>
<organism evidence="4 5">
    <name type="scientific">Thalictrum thalictroides</name>
    <name type="common">Rue-anemone</name>
    <name type="synonym">Anemone thalictroides</name>
    <dbReference type="NCBI Taxonomy" id="46969"/>
    <lineage>
        <taxon>Eukaryota</taxon>
        <taxon>Viridiplantae</taxon>
        <taxon>Streptophyta</taxon>
        <taxon>Embryophyta</taxon>
        <taxon>Tracheophyta</taxon>
        <taxon>Spermatophyta</taxon>
        <taxon>Magnoliopsida</taxon>
        <taxon>Ranunculales</taxon>
        <taxon>Ranunculaceae</taxon>
        <taxon>Thalictroideae</taxon>
        <taxon>Thalictrum</taxon>
    </lineage>
</organism>
<keyword evidence="3" id="KW-0687">Ribonucleoprotein</keyword>
<proteinExistence type="inferred from homology"/>
<dbReference type="AlphaFoldDB" id="A0A7J6XAG6"/>
<dbReference type="Proteomes" id="UP000554482">
    <property type="component" value="Unassembled WGS sequence"/>
</dbReference>
<sequence length="101" mass="10635">MYVNHMLLLSRRAGHKKSAESAVSRVPGGNLASAVPSLVLARGHKIEQVPAASEIPLVVADSAEGVDKTSPAIKLFKQICAVYPDAEKAKDSQTIRSDAVA</sequence>
<dbReference type="Gene3D" id="3.40.1370.10">
    <property type="match status" value="1"/>
</dbReference>
<dbReference type="PANTHER" id="PTHR19431">
    <property type="entry name" value="60S RIBOSOMAL PROTEIN L4"/>
    <property type="match status" value="1"/>
</dbReference>
<comment type="similarity">
    <text evidence="1">Belongs to the universal ribosomal protein uL4 family.</text>
</comment>
<dbReference type="SUPFAM" id="SSF52166">
    <property type="entry name" value="Ribosomal protein L4"/>
    <property type="match status" value="1"/>
</dbReference>
<protein>
    <submittedName>
        <fullName evidence="4">60S ribosomal protein L4</fullName>
    </submittedName>
</protein>
<reference evidence="4 5" key="1">
    <citation type="submission" date="2020-06" db="EMBL/GenBank/DDBJ databases">
        <title>Transcriptomic and genomic resources for Thalictrum thalictroides and T. hernandezii: Facilitating candidate gene discovery in an emerging model plant lineage.</title>
        <authorList>
            <person name="Arias T."/>
            <person name="Riano-Pachon D.M."/>
            <person name="Di Stilio V.S."/>
        </authorList>
    </citation>
    <scope>NUCLEOTIDE SEQUENCE [LARGE SCALE GENOMIC DNA]</scope>
    <source>
        <strain evidence="5">cv. WT478/WT964</strain>
        <tissue evidence="4">Leaves</tissue>
    </source>
</reference>
<dbReference type="OrthoDB" id="890529at2759"/>
<dbReference type="GO" id="GO:0003735">
    <property type="term" value="F:structural constituent of ribosome"/>
    <property type="evidence" value="ECO:0007669"/>
    <property type="project" value="InterPro"/>
</dbReference>
<dbReference type="EMBL" id="JABWDY010002314">
    <property type="protein sequence ID" value="KAF5206734.1"/>
    <property type="molecule type" value="Genomic_DNA"/>
</dbReference>
<accession>A0A7J6XAG6</accession>
<name>A0A7J6XAG6_THATH</name>
<gene>
    <name evidence="4" type="ORF">FRX31_003678</name>
</gene>
<evidence type="ECO:0000256" key="1">
    <source>
        <dbReference type="ARBA" id="ARBA00010528"/>
    </source>
</evidence>
<dbReference type="GO" id="GO:0006412">
    <property type="term" value="P:translation"/>
    <property type="evidence" value="ECO:0007669"/>
    <property type="project" value="InterPro"/>
</dbReference>
<evidence type="ECO:0000313" key="4">
    <source>
        <dbReference type="EMBL" id="KAF5206734.1"/>
    </source>
</evidence>
<evidence type="ECO:0000256" key="2">
    <source>
        <dbReference type="ARBA" id="ARBA00022980"/>
    </source>
</evidence>
<dbReference type="GO" id="GO:1990904">
    <property type="term" value="C:ribonucleoprotein complex"/>
    <property type="evidence" value="ECO:0007669"/>
    <property type="project" value="UniProtKB-KW"/>
</dbReference>
<keyword evidence="5" id="KW-1185">Reference proteome</keyword>
<evidence type="ECO:0000256" key="3">
    <source>
        <dbReference type="ARBA" id="ARBA00023274"/>
    </source>
</evidence>
<dbReference type="InterPro" id="IPR045240">
    <property type="entry name" value="Ribosomal_uL4_euk/arch"/>
</dbReference>
<dbReference type="InterPro" id="IPR023574">
    <property type="entry name" value="Ribosomal_uL4_dom_sf"/>
</dbReference>
<evidence type="ECO:0000313" key="5">
    <source>
        <dbReference type="Proteomes" id="UP000554482"/>
    </source>
</evidence>
<dbReference type="GO" id="GO:0005840">
    <property type="term" value="C:ribosome"/>
    <property type="evidence" value="ECO:0007669"/>
    <property type="project" value="UniProtKB-KW"/>
</dbReference>